<dbReference type="Proteomes" id="UP000290572">
    <property type="component" value="Unassembled WGS sequence"/>
</dbReference>
<evidence type="ECO:0000313" key="2">
    <source>
        <dbReference type="Proteomes" id="UP000290572"/>
    </source>
</evidence>
<accession>A0A498NUB2</accession>
<evidence type="ECO:0000313" key="1">
    <source>
        <dbReference type="EMBL" id="RXN35134.1"/>
    </source>
</evidence>
<proteinExistence type="predicted"/>
<dbReference type="AlphaFoldDB" id="A0A498NUB2"/>
<keyword evidence="2" id="KW-1185">Reference proteome</keyword>
<name>A0A498NUB2_LABRO</name>
<organism evidence="1 2">
    <name type="scientific">Labeo rohita</name>
    <name type="common">Indian major carp</name>
    <name type="synonym">Cyprinus rohita</name>
    <dbReference type="NCBI Taxonomy" id="84645"/>
    <lineage>
        <taxon>Eukaryota</taxon>
        <taxon>Metazoa</taxon>
        <taxon>Chordata</taxon>
        <taxon>Craniata</taxon>
        <taxon>Vertebrata</taxon>
        <taxon>Euteleostomi</taxon>
        <taxon>Actinopterygii</taxon>
        <taxon>Neopterygii</taxon>
        <taxon>Teleostei</taxon>
        <taxon>Ostariophysi</taxon>
        <taxon>Cypriniformes</taxon>
        <taxon>Cyprinidae</taxon>
        <taxon>Labeoninae</taxon>
        <taxon>Labeonini</taxon>
        <taxon>Labeo</taxon>
    </lineage>
</organism>
<reference evidence="1 2" key="1">
    <citation type="submission" date="2018-03" db="EMBL/GenBank/DDBJ databases">
        <title>Draft genome sequence of Rohu Carp (Labeo rohita).</title>
        <authorList>
            <person name="Das P."/>
            <person name="Kushwaha B."/>
            <person name="Joshi C.G."/>
            <person name="Kumar D."/>
            <person name="Nagpure N.S."/>
            <person name="Sahoo L."/>
            <person name="Das S.P."/>
            <person name="Bit A."/>
            <person name="Patnaik S."/>
            <person name="Meher P.K."/>
            <person name="Jayasankar P."/>
            <person name="Koringa P.G."/>
            <person name="Patel N.V."/>
            <person name="Hinsu A.T."/>
            <person name="Kumar R."/>
            <person name="Pandey M."/>
            <person name="Agarwal S."/>
            <person name="Srivastava S."/>
            <person name="Singh M."/>
            <person name="Iquebal M.A."/>
            <person name="Jaiswal S."/>
            <person name="Angadi U.B."/>
            <person name="Kumar N."/>
            <person name="Raza M."/>
            <person name="Shah T.M."/>
            <person name="Rai A."/>
            <person name="Jena J.K."/>
        </authorList>
    </citation>
    <scope>NUCLEOTIDE SEQUENCE [LARGE SCALE GENOMIC DNA]</scope>
    <source>
        <strain evidence="1">DASCIFA01</strain>
        <tissue evidence="1">Testis</tissue>
    </source>
</reference>
<protein>
    <submittedName>
        <fullName evidence="1">HERV-H LTR-associating 2</fullName>
    </submittedName>
</protein>
<comment type="caution">
    <text evidence="1">The sequence shown here is derived from an EMBL/GenBank/DDBJ whole genome shotgun (WGS) entry which is preliminary data.</text>
</comment>
<dbReference type="EMBL" id="QBIY01011132">
    <property type="protein sequence ID" value="RXN35134.1"/>
    <property type="molecule type" value="Genomic_DNA"/>
</dbReference>
<sequence>MKINRETLNNTPVTRRKVEKAAQIGEQELFCDCINVKRECVLKALFVYLNEDPDNLIKECMDADFPMLKLHSKKWFLSSDVKVVKLVMNLRMLE</sequence>
<gene>
    <name evidence="1" type="ORF">ROHU_003816</name>
</gene>